<feature type="transmembrane region" description="Helical" evidence="1">
    <location>
        <begin position="143"/>
        <end position="161"/>
    </location>
</feature>
<dbReference type="Proteomes" id="UP000622317">
    <property type="component" value="Unassembled WGS sequence"/>
</dbReference>
<keyword evidence="1" id="KW-0812">Transmembrane</keyword>
<proteinExistence type="predicted"/>
<evidence type="ECO:0000256" key="1">
    <source>
        <dbReference type="SAM" id="Phobius"/>
    </source>
</evidence>
<keyword evidence="1" id="KW-0472">Membrane</keyword>
<evidence type="ECO:0000313" key="3">
    <source>
        <dbReference type="Proteomes" id="UP000622317"/>
    </source>
</evidence>
<protein>
    <submittedName>
        <fullName evidence="2">Uncharacterized protein</fullName>
    </submittedName>
</protein>
<feature type="transmembrane region" description="Helical" evidence="1">
    <location>
        <begin position="343"/>
        <end position="361"/>
    </location>
</feature>
<reference evidence="2" key="1">
    <citation type="submission" date="2020-09" db="EMBL/GenBank/DDBJ databases">
        <title>Pelagicoccus enzymogenes sp. nov. with an EPS production, isolated from marine sediment.</title>
        <authorList>
            <person name="Feng X."/>
        </authorList>
    </citation>
    <scope>NUCLEOTIDE SEQUENCE</scope>
    <source>
        <strain evidence="2">NFK12</strain>
    </source>
</reference>
<accession>A0A927F4N6</accession>
<dbReference type="AlphaFoldDB" id="A0A927F4N6"/>
<feature type="transmembrane region" description="Helical" evidence="1">
    <location>
        <begin position="237"/>
        <end position="267"/>
    </location>
</feature>
<keyword evidence="3" id="KW-1185">Reference proteome</keyword>
<comment type="caution">
    <text evidence="2">The sequence shown here is derived from an EMBL/GenBank/DDBJ whole genome shotgun (WGS) entry which is preliminary data.</text>
</comment>
<feature type="transmembrane region" description="Helical" evidence="1">
    <location>
        <begin position="197"/>
        <end position="217"/>
    </location>
</feature>
<keyword evidence="1" id="KW-1133">Transmembrane helix</keyword>
<feature type="transmembrane region" description="Helical" evidence="1">
    <location>
        <begin position="432"/>
        <end position="448"/>
    </location>
</feature>
<name>A0A927F4N6_9BACT</name>
<organism evidence="2 3">
    <name type="scientific">Pelagicoccus enzymogenes</name>
    <dbReference type="NCBI Taxonomy" id="2773457"/>
    <lineage>
        <taxon>Bacteria</taxon>
        <taxon>Pseudomonadati</taxon>
        <taxon>Verrucomicrobiota</taxon>
        <taxon>Opitutia</taxon>
        <taxon>Puniceicoccales</taxon>
        <taxon>Pelagicoccaceae</taxon>
        <taxon>Pelagicoccus</taxon>
    </lineage>
</organism>
<dbReference type="RefSeq" id="WP_191615462.1">
    <property type="nucleotide sequence ID" value="NZ_JACYFG010000004.1"/>
</dbReference>
<dbReference type="EMBL" id="JACYFG010000004">
    <property type="protein sequence ID" value="MBD5778328.1"/>
    <property type="molecule type" value="Genomic_DNA"/>
</dbReference>
<feature type="transmembrane region" description="Helical" evidence="1">
    <location>
        <begin position="114"/>
        <end position="131"/>
    </location>
</feature>
<feature type="transmembrane region" description="Helical" evidence="1">
    <location>
        <begin position="400"/>
        <end position="420"/>
    </location>
</feature>
<evidence type="ECO:0000313" key="2">
    <source>
        <dbReference type="EMBL" id="MBD5778328.1"/>
    </source>
</evidence>
<gene>
    <name evidence="2" type="ORF">IEN85_02330</name>
</gene>
<feature type="transmembrane region" description="Helical" evidence="1">
    <location>
        <begin position="279"/>
        <end position="296"/>
    </location>
</feature>
<feature type="transmembrane region" description="Helical" evidence="1">
    <location>
        <begin position="167"/>
        <end position="188"/>
    </location>
</feature>
<sequence length="815" mass="88221">MTQAPKTQTTFLSSKGWLLALAASSLLLLFAHSSRIKQIDHVSNLAGGDEIAIDASSPTGYENGFRKLVVPEKNTNSIQWIMQVQQLFEEDTLLLRHVDYDNAPDGRSVRTSSLYRWYLGSIAFLNSLLTGNPTGVSVEKAALWADPILQVATLLLLAWFIKRHFGTLPASFFAAGFVSLFPLSTAFAPGQPGESSVLIACHLGAIATLLVAVPTPLPPNAPTSLSKRRRLFTASGLLAGLGMWIGIAGTLPLLIGIVLSGILLAFLNSRQAESDPLPWRAWALAGASTTLVAWLIDRAPAIADEASWQSDFIHPLYSAAWLGSGELLRFLSMPNKGSTRRKVTITVLCLLPIAGLAYISSVNSSVEGWSLNPVSIKLTRLPIGPDAAGFVEWIKQDGTGLMLIATLLPLATLISLAFHLFTTKLANAENRALLIILGPVLLAAVFAFSRLGWWNQVAALTLLLATTALTSKHVSQALKWSLGSTIGFAALLGLSLSYSGIGKASDNLVETKDFESLIERHLAQWLARRGAMPGEVALAPPTVSATLSYYGGLRGLGTPYPENVEGFSTAVRLSAASTADEAHALSEGREVSFIVHPSWDTFLEEYARLGTEHPENSFIALLNRWLAPRWLYPVAFQLPVVPGFENEWVTIYRVGEVQDNSSAIASLFEYFLDTGRRQLAVMAQEALANNFPDELVTHIATAQLAIARGDPQGLKLAADKIIGSINAGTDFYLPWNFRVSASIVLANAKRIPETKTQLGICLEEITTDRVRRLPTGSLTNLLLLSKALKADFPDPEVKAYAISLLPKQQQAEFQQ</sequence>